<reference evidence="1 2" key="1">
    <citation type="journal article" date="2023" name="J. Hered.">
        <title>Chromosome-level genome of the wood stork (Mycteria americana) provides insight into avian chromosome evolution.</title>
        <authorList>
            <person name="Flamio R. Jr."/>
            <person name="Ramstad K.M."/>
        </authorList>
    </citation>
    <scope>NUCLEOTIDE SEQUENCE [LARGE SCALE GENOMIC DNA]</scope>
    <source>
        <strain evidence="1">JAX WOST 10</strain>
    </source>
</reference>
<proteinExistence type="predicted"/>
<gene>
    <name evidence="1" type="ORF">QYF61_007987</name>
</gene>
<keyword evidence="2" id="KW-1185">Reference proteome</keyword>
<evidence type="ECO:0000313" key="1">
    <source>
        <dbReference type="EMBL" id="KAK4826373.1"/>
    </source>
</evidence>
<comment type="caution">
    <text evidence="1">The sequence shown here is derived from an EMBL/GenBank/DDBJ whole genome shotgun (WGS) entry which is preliminary data.</text>
</comment>
<accession>A0AAN7PHR0</accession>
<dbReference type="EMBL" id="JAUNZN010000002">
    <property type="protein sequence ID" value="KAK4826373.1"/>
    <property type="molecule type" value="Genomic_DNA"/>
</dbReference>
<sequence>MDQLVSAFSLFITMEQQQQWQYQTRKKAEVLSKDDTKQGEPVDALQGRAAIHSGLDRLEEQIPQYKKATDTLKHIQQRATKMLKGLQHLSWRERLQK</sequence>
<name>A0AAN7PHR0_MYCAM</name>
<organism evidence="1 2">
    <name type="scientific">Mycteria americana</name>
    <name type="common">Wood stork</name>
    <dbReference type="NCBI Taxonomy" id="33587"/>
    <lineage>
        <taxon>Eukaryota</taxon>
        <taxon>Metazoa</taxon>
        <taxon>Chordata</taxon>
        <taxon>Craniata</taxon>
        <taxon>Vertebrata</taxon>
        <taxon>Euteleostomi</taxon>
        <taxon>Archelosauria</taxon>
        <taxon>Archosauria</taxon>
        <taxon>Dinosauria</taxon>
        <taxon>Saurischia</taxon>
        <taxon>Theropoda</taxon>
        <taxon>Coelurosauria</taxon>
        <taxon>Aves</taxon>
        <taxon>Neognathae</taxon>
        <taxon>Neoaves</taxon>
        <taxon>Aequornithes</taxon>
        <taxon>Ciconiiformes</taxon>
        <taxon>Ciconiidae</taxon>
        <taxon>Mycteria</taxon>
    </lineage>
</organism>
<protein>
    <submittedName>
        <fullName evidence="1">Uncharacterized protein</fullName>
    </submittedName>
</protein>
<evidence type="ECO:0000313" key="2">
    <source>
        <dbReference type="Proteomes" id="UP001333110"/>
    </source>
</evidence>
<dbReference type="AlphaFoldDB" id="A0AAN7PHR0"/>
<dbReference type="Proteomes" id="UP001333110">
    <property type="component" value="Unassembled WGS sequence"/>
</dbReference>